<evidence type="ECO:0000313" key="7">
    <source>
        <dbReference type="Proteomes" id="UP000216021"/>
    </source>
</evidence>
<evidence type="ECO:0000256" key="2">
    <source>
        <dbReference type="ARBA" id="ARBA00022676"/>
    </source>
</evidence>
<proteinExistence type="inferred from homology"/>
<evidence type="ECO:0000313" key="6">
    <source>
        <dbReference type="EMBL" id="OMQ23059.1"/>
    </source>
</evidence>
<evidence type="ECO:0000259" key="5">
    <source>
        <dbReference type="Pfam" id="PF00535"/>
    </source>
</evidence>
<dbReference type="PANTHER" id="PTHR43685:SF5">
    <property type="entry name" value="GLYCOSYLTRANSFERASE EPSE-RELATED"/>
    <property type="match status" value="1"/>
</dbReference>
<dbReference type="Pfam" id="PF00535">
    <property type="entry name" value="Glycos_transf_2"/>
    <property type="match status" value="1"/>
</dbReference>
<dbReference type="SUPFAM" id="SSF53448">
    <property type="entry name" value="Nucleotide-diphospho-sugar transferases"/>
    <property type="match status" value="1"/>
</dbReference>
<dbReference type="OrthoDB" id="6813549at2"/>
<keyword evidence="3 6" id="KW-0808">Transferase</keyword>
<dbReference type="EMBL" id="MOXD01000005">
    <property type="protein sequence ID" value="OMQ23059.1"/>
    <property type="molecule type" value="Genomic_DNA"/>
</dbReference>
<dbReference type="Proteomes" id="UP000216021">
    <property type="component" value="Unassembled WGS sequence"/>
</dbReference>
<dbReference type="Gene3D" id="3.90.550.10">
    <property type="entry name" value="Spore Coat Polysaccharide Biosynthesis Protein SpsA, Chain A"/>
    <property type="match status" value="1"/>
</dbReference>
<dbReference type="PANTHER" id="PTHR43685">
    <property type="entry name" value="GLYCOSYLTRANSFERASE"/>
    <property type="match status" value="1"/>
</dbReference>
<keyword evidence="7" id="KW-1185">Reference proteome</keyword>
<dbReference type="InterPro" id="IPR029044">
    <property type="entry name" value="Nucleotide-diphossugar_trans"/>
</dbReference>
<name>A0A1S8CL29_9GAMM</name>
<organism evidence="6 7">
    <name type="scientific">Serratia oryzae</name>
    <dbReference type="NCBI Taxonomy" id="2034155"/>
    <lineage>
        <taxon>Bacteria</taxon>
        <taxon>Pseudomonadati</taxon>
        <taxon>Pseudomonadota</taxon>
        <taxon>Gammaproteobacteria</taxon>
        <taxon>Enterobacterales</taxon>
        <taxon>Yersiniaceae</taxon>
        <taxon>Serratia</taxon>
    </lineage>
</organism>
<keyword evidence="2" id="KW-0328">Glycosyltransferase</keyword>
<dbReference type="AlphaFoldDB" id="A0A1S8CL29"/>
<dbReference type="STRING" id="2034155.BMI79_11555"/>
<dbReference type="InterPro" id="IPR001173">
    <property type="entry name" value="Glyco_trans_2-like"/>
</dbReference>
<dbReference type="RefSeq" id="WP_076942348.1">
    <property type="nucleotide sequence ID" value="NZ_MOXD01000005.1"/>
</dbReference>
<dbReference type="InterPro" id="IPR050834">
    <property type="entry name" value="Glycosyltransf_2"/>
</dbReference>
<accession>A0A1S8CL29</accession>
<protein>
    <submittedName>
        <fullName evidence="6">Glycosyl transferase</fullName>
    </submittedName>
</protein>
<sequence>MLNNDYKVAVIMSVYRLDELKHIELAINSILHQTQPCSIFIYQDGPVSPDVSGLLLSIAQDNKNVTLLCSEKNNGLAHALNAMIDCVLSKGYDYIARMDSDDISHLNRIERQVNYLEKNPDIDILGTFCREFGATYALKEKHLPTTHDELVNFSVTRCPFIHPTVMFKSTVFSKGVRYPTNTCLTEDMALWFLLVEQGFKFSNLDEVLLDFRLNENSIKRRKGLSKAISEFKIRARYMFISKKFSLKNLLFISLKFFLHLLPLSLLKLMYKYAR</sequence>
<comment type="caution">
    <text evidence="6">The sequence shown here is derived from an EMBL/GenBank/DDBJ whole genome shotgun (WGS) entry which is preliminary data.</text>
</comment>
<evidence type="ECO:0000256" key="4">
    <source>
        <dbReference type="SAM" id="Phobius"/>
    </source>
</evidence>
<feature type="transmembrane region" description="Helical" evidence="4">
    <location>
        <begin position="249"/>
        <end position="270"/>
    </location>
</feature>
<comment type="similarity">
    <text evidence="1">Belongs to the glycosyltransferase 2 family.</text>
</comment>
<dbReference type="GO" id="GO:0016757">
    <property type="term" value="F:glycosyltransferase activity"/>
    <property type="evidence" value="ECO:0007669"/>
    <property type="project" value="UniProtKB-KW"/>
</dbReference>
<reference evidence="6 7" key="1">
    <citation type="submission" date="2016-11" db="EMBL/GenBank/DDBJ databases">
        <title>Rahnella oryzae sp. nov., isolated from rice root.</title>
        <authorList>
            <person name="Zhang X.-X."/>
            <person name="Zhang J."/>
        </authorList>
    </citation>
    <scope>NUCLEOTIDE SEQUENCE [LARGE SCALE GENOMIC DNA]</scope>
    <source>
        <strain evidence="6 7">J11-6</strain>
    </source>
</reference>
<feature type="domain" description="Glycosyltransferase 2-like" evidence="5">
    <location>
        <begin position="10"/>
        <end position="143"/>
    </location>
</feature>
<keyword evidence="4" id="KW-0472">Membrane</keyword>
<evidence type="ECO:0000256" key="3">
    <source>
        <dbReference type="ARBA" id="ARBA00022679"/>
    </source>
</evidence>
<gene>
    <name evidence="6" type="ORF">BMI79_11555</name>
</gene>
<keyword evidence="4" id="KW-1133">Transmembrane helix</keyword>
<keyword evidence="4" id="KW-0812">Transmembrane</keyword>
<evidence type="ECO:0000256" key="1">
    <source>
        <dbReference type="ARBA" id="ARBA00006739"/>
    </source>
</evidence>